<feature type="region of interest" description="Disordered" evidence="1">
    <location>
        <begin position="50"/>
        <end position="78"/>
    </location>
</feature>
<gene>
    <name evidence="3" type="ORF">LGLO00237_LOCUS23811</name>
</gene>
<sequence length="141" mass="16309">MIHILSSMNCCLFFVQQMICVQNRSIQNQDLRKPLTDISVVELDRPRNEILNGDTHYKPDNEDNIESDGEGVEESRADSIGHEAPDEVTRHVLRLNGMYVKYLSWVGGWLIYGHWIGCDTSTVRLVSCNHLTELRNPWSWH</sequence>
<evidence type="ECO:0000256" key="2">
    <source>
        <dbReference type="SAM" id="SignalP"/>
    </source>
</evidence>
<name>A0A7S3Z585_9EUKA</name>
<dbReference type="EMBL" id="HBIV01033393">
    <property type="protein sequence ID" value="CAE0672161.1"/>
    <property type="molecule type" value="Transcribed_RNA"/>
</dbReference>
<protein>
    <submittedName>
        <fullName evidence="3">Uncharacterized protein</fullName>
    </submittedName>
</protein>
<dbReference type="AlphaFoldDB" id="A0A7S3Z585"/>
<feature type="chain" id="PRO_5031052489" evidence="2">
    <location>
        <begin position="18"/>
        <end position="141"/>
    </location>
</feature>
<proteinExistence type="predicted"/>
<organism evidence="3">
    <name type="scientific">Lotharella globosa</name>
    <dbReference type="NCBI Taxonomy" id="91324"/>
    <lineage>
        <taxon>Eukaryota</taxon>
        <taxon>Sar</taxon>
        <taxon>Rhizaria</taxon>
        <taxon>Cercozoa</taxon>
        <taxon>Chlorarachniophyceae</taxon>
        <taxon>Lotharella</taxon>
    </lineage>
</organism>
<reference evidence="3" key="1">
    <citation type="submission" date="2021-01" db="EMBL/GenBank/DDBJ databases">
        <authorList>
            <person name="Corre E."/>
            <person name="Pelletier E."/>
            <person name="Niang G."/>
            <person name="Scheremetjew M."/>
            <person name="Finn R."/>
            <person name="Kale V."/>
            <person name="Holt S."/>
            <person name="Cochrane G."/>
            <person name="Meng A."/>
            <person name="Brown T."/>
            <person name="Cohen L."/>
        </authorList>
    </citation>
    <scope>NUCLEOTIDE SEQUENCE</scope>
    <source>
        <strain evidence="3">CCCM811</strain>
    </source>
</reference>
<keyword evidence="2" id="KW-0732">Signal</keyword>
<evidence type="ECO:0000313" key="3">
    <source>
        <dbReference type="EMBL" id="CAE0672161.1"/>
    </source>
</evidence>
<feature type="compositionally biased region" description="Acidic residues" evidence="1">
    <location>
        <begin position="62"/>
        <end position="72"/>
    </location>
</feature>
<evidence type="ECO:0000256" key="1">
    <source>
        <dbReference type="SAM" id="MobiDB-lite"/>
    </source>
</evidence>
<feature type="signal peptide" evidence="2">
    <location>
        <begin position="1"/>
        <end position="17"/>
    </location>
</feature>
<accession>A0A7S3Z585</accession>